<comment type="caution">
    <text evidence="1">The sequence shown here is derived from an EMBL/GenBank/DDBJ whole genome shotgun (WGS) entry which is preliminary data.</text>
</comment>
<proteinExistence type="predicted"/>
<evidence type="ECO:0000313" key="1">
    <source>
        <dbReference type="EMBL" id="MBS5331719.1"/>
    </source>
</evidence>
<dbReference type="AlphaFoldDB" id="A0A943DBC0"/>
<dbReference type="EMBL" id="JAGZGG010000006">
    <property type="protein sequence ID" value="MBS5331719.1"/>
    <property type="molecule type" value="Genomic_DNA"/>
</dbReference>
<organism evidence="1 2">
    <name type="scientific">Subdoligranulum variabile</name>
    <dbReference type="NCBI Taxonomy" id="214851"/>
    <lineage>
        <taxon>Bacteria</taxon>
        <taxon>Bacillati</taxon>
        <taxon>Bacillota</taxon>
        <taxon>Clostridia</taxon>
        <taxon>Eubacteriales</taxon>
        <taxon>Oscillospiraceae</taxon>
        <taxon>Subdoligranulum</taxon>
    </lineage>
</organism>
<accession>A0A943DBC0</accession>
<evidence type="ECO:0000313" key="2">
    <source>
        <dbReference type="Proteomes" id="UP000759273"/>
    </source>
</evidence>
<protein>
    <submittedName>
        <fullName evidence="1">Uncharacterized protein</fullName>
    </submittedName>
</protein>
<gene>
    <name evidence="1" type="ORF">KHY36_04215</name>
</gene>
<dbReference type="Proteomes" id="UP000759273">
    <property type="component" value="Unassembled WGS sequence"/>
</dbReference>
<sequence>MPVFKRNRGRIFGVQFSAKEQKAIDAEILRQCAEFDKKNEHEMDALILWLLHEKFGFGKKRLRAFYDSFSTELDALVKRYEMGDEDKAWLCAYKLKQYGIDIAEWNEEVRE</sequence>
<reference evidence="1" key="1">
    <citation type="submission" date="2021-02" db="EMBL/GenBank/DDBJ databases">
        <title>Infant gut strain persistence is associated with maternal origin, phylogeny, and functional potential including surface adhesion and iron acquisition.</title>
        <authorList>
            <person name="Lou Y.C."/>
        </authorList>
    </citation>
    <scope>NUCLEOTIDE SEQUENCE</scope>
    <source>
        <strain evidence="1">L3_101_000M1_dasL3_101_000M1_concoct_87</strain>
    </source>
</reference>
<name>A0A943DBC0_9FIRM</name>